<dbReference type="AlphaFoldDB" id="A0A5B7I8C2"/>
<organism evidence="1 2">
    <name type="scientific">Portunus trituberculatus</name>
    <name type="common">Swimming crab</name>
    <name type="synonym">Neptunus trituberculatus</name>
    <dbReference type="NCBI Taxonomy" id="210409"/>
    <lineage>
        <taxon>Eukaryota</taxon>
        <taxon>Metazoa</taxon>
        <taxon>Ecdysozoa</taxon>
        <taxon>Arthropoda</taxon>
        <taxon>Crustacea</taxon>
        <taxon>Multicrustacea</taxon>
        <taxon>Malacostraca</taxon>
        <taxon>Eumalacostraca</taxon>
        <taxon>Eucarida</taxon>
        <taxon>Decapoda</taxon>
        <taxon>Pleocyemata</taxon>
        <taxon>Brachyura</taxon>
        <taxon>Eubrachyura</taxon>
        <taxon>Portunoidea</taxon>
        <taxon>Portunidae</taxon>
        <taxon>Portuninae</taxon>
        <taxon>Portunus</taxon>
    </lineage>
</organism>
<comment type="caution">
    <text evidence="1">The sequence shown here is derived from an EMBL/GenBank/DDBJ whole genome shotgun (WGS) entry which is preliminary data.</text>
</comment>
<accession>A0A5B7I8C2</accession>
<evidence type="ECO:0000313" key="1">
    <source>
        <dbReference type="EMBL" id="MPC81651.1"/>
    </source>
</evidence>
<sequence>MLPFTKNKLLSASSKNFLICGIKTLINRLIIIKGGKLPAV</sequence>
<evidence type="ECO:0000313" key="2">
    <source>
        <dbReference type="Proteomes" id="UP000324222"/>
    </source>
</evidence>
<dbReference type="EMBL" id="VSRR010057568">
    <property type="protein sequence ID" value="MPC81651.1"/>
    <property type="molecule type" value="Genomic_DNA"/>
</dbReference>
<reference evidence="1 2" key="1">
    <citation type="submission" date="2019-05" db="EMBL/GenBank/DDBJ databases">
        <title>Another draft genome of Portunus trituberculatus and its Hox gene families provides insights of decapod evolution.</title>
        <authorList>
            <person name="Jeong J.-H."/>
            <person name="Song I."/>
            <person name="Kim S."/>
            <person name="Choi T."/>
            <person name="Kim D."/>
            <person name="Ryu S."/>
            <person name="Kim W."/>
        </authorList>
    </citation>
    <scope>NUCLEOTIDE SEQUENCE [LARGE SCALE GENOMIC DNA]</scope>
    <source>
        <tissue evidence="1">Muscle</tissue>
    </source>
</reference>
<dbReference type="Proteomes" id="UP000324222">
    <property type="component" value="Unassembled WGS sequence"/>
</dbReference>
<proteinExistence type="predicted"/>
<keyword evidence="2" id="KW-1185">Reference proteome</keyword>
<protein>
    <submittedName>
        <fullName evidence="1">Uncharacterized protein</fullName>
    </submittedName>
</protein>
<name>A0A5B7I8C2_PORTR</name>
<gene>
    <name evidence="1" type="ORF">E2C01_076279</name>
</gene>